<dbReference type="Gene3D" id="1.10.150.50">
    <property type="entry name" value="Transcription Factor, Ets-1"/>
    <property type="match status" value="1"/>
</dbReference>
<evidence type="ECO:0000313" key="2">
    <source>
        <dbReference type="EMBL" id="CAI2172297.1"/>
    </source>
</evidence>
<sequence length="490" mass="56423">MSETYAYTFNAVQRRNFKSLRTALESSNIQNIDEYAKIIFKKEKVDSSSFPLLNAVALTRWKIPGEQALEIENFVKKNGPFTVAKRSNLPTKEEVFNLNSHNKLRSLLRLRLKGGEYKYIKIILKRVHNGSTFLLLCAKILEIWGIPGGPALKLENFVKEILGVVPTNVVENWREILASKKFDNKDINIIINQKVDGSSFLGLTAVTLERWGILGGPALKIEKLVNEIQFAKKSALLTVKKVLEWNLQHLQQLREFLKSNYIDDEVIKIITDKIKGNNGSEFLWMNSIALDKWGIDEITASKIETLIEEIQGPNFGEVSIVIDHSNLSKQGQKNDIIKESYHKKNWLNYKRLQSDILNERKLGGFSEIFYPTYNNIDKLWAKYNQDFNLRPIEQTTKHYKEKKLDTSLAIRGTEIFDRKPGILAIVAGDSDFIPLVEAALKRGWKVEIWFWSSALGLSEEYVELSKNFEKNYSIHKLDDIFKPVSRINQR</sequence>
<gene>
    <name evidence="2" type="ORF">FWILDA_LOCUS5508</name>
</gene>
<reference evidence="2" key="1">
    <citation type="submission" date="2022-08" db="EMBL/GenBank/DDBJ databases">
        <authorList>
            <person name="Kallberg Y."/>
            <person name="Tangrot J."/>
            <person name="Rosling A."/>
        </authorList>
    </citation>
    <scope>NUCLEOTIDE SEQUENCE</scope>
    <source>
        <strain evidence="2">Wild A</strain>
    </source>
</reference>
<dbReference type="Gene3D" id="3.40.50.1010">
    <property type="entry name" value="5'-nuclease"/>
    <property type="match status" value="1"/>
</dbReference>
<dbReference type="OrthoDB" id="2449165at2759"/>
<protein>
    <submittedName>
        <fullName evidence="2">1817_t:CDS:1</fullName>
    </submittedName>
</protein>
<evidence type="ECO:0000313" key="3">
    <source>
        <dbReference type="Proteomes" id="UP001153678"/>
    </source>
</evidence>
<name>A0A9W4WM53_9GLOM</name>
<dbReference type="InterPro" id="IPR013761">
    <property type="entry name" value="SAM/pointed_sf"/>
</dbReference>
<comment type="caution">
    <text evidence="2">The sequence shown here is derived from an EMBL/GenBank/DDBJ whole genome shotgun (WGS) entry which is preliminary data.</text>
</comment>
<feature type="domain" description="NYN" evidence="1">
    <location>
        <begin position="384"/>
        <end position="450"/>
    </location>
</feature>
<accession>A0A9W4WM53</accession>
<dbReference type="EMBL" id="CAMKVN010000921">
    <property type="protein sequence ID" value="CAI2172297.1"/>
    <property type="molecule type" value="Genomic_DNA"/>
</dbReference>
<dbReference type="Proteomes" id="UP001153678">
    <property type="component" value="Unassembled WGS sequence"/>
</dbReference>
<dbReference type="AlphaFoldDB" id="A0A9W4WM53"/>
<dbReference type="GO" id="GO:0004540">
    <property type="term" value="F:RNA nuclease activity"/>
    <property type="evidence" value="ECO:0007669"/>
    <property type="project" value="InterPro"/>
</dbReference>
<proteinExistence type="predicted"/>
<organism evidence="2 3">
    <name type="scientific">Funneliformis geosporum</name>
    <dbReference type="NCBI Taxonomy" id="1117311"/>
    <lineage>
        <taxon>Eukaryota</taxon>
        <taxon>Fungi</taxon>
        <taxon>Fungi incertae sedis</taxon>
        <taxon>Mucoromycota</taxon>
        <taxon>Glomeromycotina</taxon>
        <taxon>Glomeromycetes</taxon>
        <taxon>Glomerales</taxon>
        <taxon>Glomeraceae</taxon>
        <taxon>Funneliformis</taxon>
    </lineage>
</organism>
<keyword evidence="3" id="KW-1185">Reference proteome</keyword>
<dbReference type="InterPro" id="IPR021139">
    <property type="entry name" value="NYN"/>
</dbReference>
<evidence type="ECO:0000259" key="1">
    <source>
        <dbReference type="Pfam" id="PF01936"/>
    </source>
</evidence>
<dbReference type="Pfam" id="PF01936">
    <property type="entry name" value="NYN"/>
    <property type="match status" value="1"/>
</dbReference>